<dbReference type="Proteomes" id="UP000070544">
    <property type="component" value="Unassembled WGS sequence"/>
</dbReference>
<evidence type="ECO:0000313" key="1">
    <source>
        <dbReference type="EMBL" id="KXS15959.1"/>
    </source>
</evidence>
<dbReference type="SUPFAM" id="SSF64182">
    <property type="entry name" value="DHH phosphoesterases"/>
    <property type="match status" value="1"/>
</dbReference>
<sequence length="288" mass="32465">MGAAWCAFRKLGGEEKGITYYGGKHGVEPEYDEFKGKNVLLVDFTYPRPITDRIRSLASSLLVLDHHKTAAADFVDAPYAVFNMDMSGATMSWQYFFPQEECPMLLQYIEDGDLWKWKLERSKEFYAFWQSVPLTFDTYTRFSDPTNLSSALTAGSAIMTYSQFQIGQLAERCFKRRLCGVTAGCINSRAWISELGNKVVERDGIDVALVFYYDGGDDDTKEAKEAGKEEKGEQEKKKKEGIWKCSLRSLDSKADASAIAKKFGGGGHRNAAGFVWREPSIETLFDKE</sequence>
<dbReference type="AlphaFoldDB" id="A0A139AGZ2"/>
<name>A0A139AGZ2_GONPJ</name>
<dbReference type="PANTHER" id="PTHR46922:SF4">
    <property type="entry name" value="DHHA1 DOMAIN PROTEIN"/>
    <property type="match status" value="1"/>
</dbReference>
<protein>
    <submittedName>
        <fullName evidence="1">Uncharacterized protein</fullName>
    </submittedName>
</protein>
<dbReference type="PANTHER" id="PTHR46922">
    <property type="entry name" value="DHHA1 DOMAIN PROTEIN"/>
    <property type="match status" value="1"/>
</dbReference>
<dbReference type="OrthoDB" id="443832at2759"/>
<proteinExistence type="predicted"/>
<keyword evidence="2" id="KW-1185">Reference proteome</keyword>
<dbReference type="Gene3D" id="3.10.310.30">
    <property type="match status" value="1"/>
</dbReference>
<organism evidence="1 2">
    <name type="scientific">Gonapodya prolifera (strain JEL478)</name>
    <name type="common">Monoblepharis prolifera</name>
    <dbReference type="NCBI Taxonomy" id="1344416"/>
    <lineage>
        <taxon>Eukaryota</taxon>
        <taxon>Fungi</taxon>
        <taxon>Fungi incertae sedis</taxon>
        <taxon>Chytridiomycota</taxon>
        <taxon>Chytridiomycota incertae sedis</taxon>
        <taxon>Monoblepharidomycetes</taxon>
        <taxon>Monoblepharidales</taxon>
        <taxon>Gonapodyaceae</taxon>
        <taxon>Gonapodya</taxon>
    </lineage>
</organism>
<dbReference type="EMBL" id="KQ965758">
    <property type="protein sequence ID" value="KXS15959.1"/>
    <property type="molecule type" value="Genomic_DNA"/>
</dbReference>
<dbReference type="STRING" id="1344416.A0A139AGZ2"/>
<dbReference type="InterPro" id="IPR038763">
    <property type="entry name" value="DHH_sf"/>
</dbReference>
<evidence type="ECO:0000313" key="2">
    <source>
        <dbReference type="Proteomes" id="UP000070544"/>
    </source>
</evidence>
<dbReference type="OMA" id="CGVVHFD"/>
<accession>A0A139AGZ2</accession>
<gene>
    <name evidence="1" type="ORF">M427DRAFT_56260</name>
</gene>
<reference evidence="1 2" key="1">
    <citation type="journal article" date="2015" name="Genome Biol. Evol.">
        <title>Phylogenomic analyses indicate that early fungi evolved digesting cell walls of algal ancestors of land plants.</title>
        <authorList>
            <person name="Chang Y."/>
            <person name="Wang S."/>
            <person name="Sekimoto S."/>
            <person name="Aerts A.L."/>
            <person name="Choi C."/>
            <person name="Clum A."/>
            <person name="LaButti K.M."/>
            <person name="Lindquist E.A."/>
            <person name="Yee Ngan C."/>
            <person name="Ohm R.A."/>
            <person name="Salamov A.A."/>
            <person name="Grigoriev I.V."/>
            <person name="Spatafora J.W."/>
            <person name="Berbee M.L."/>
        </authorList>
    </citation>
    <scope>NUCLEOTIDE SEQUENCE [LARGE SCALE GENOMIC DNA]</scope>
    <source>
        <strain evidence="1 2">JEL478</strain>
    </source>
</reference>